<dbReference type="Gramene" id="KXG34725">
    <property type="protein sequence ID" value="KXG34725"/>
    <property type="gene ID" value="SORBI_3002G082500"/>
</dbReference>
<feature type="non-terminal residue" evidence="2">
    <location>
        <position position="123"/>
    </location>
</feature>
<protein>
    <recommendedName>
        <fullName evidence="4">Protein LURP-one-related 15</fullName>
    </recommendedName>
</protein>
<evidence type="ECO:0000313" key="2">
    <source>
        <dbReference type="EMBL" id="KXG34725.1"/>
    </source>
</evidence>
<name>A0A1B6Q9X7_SORBI</name>
<dbReference type="Gene3D" id="2.40.160.200">
    <property type="entry name" value="LURP1-related"/>
    <property type="match status" value="1"/>
</dbReference>
<comment type="similarity">
    <text evidence="1">Belongs to the LOR family.</text>
</comment>
<organism evidence="2 3">
    <name type="scientific">Sorghum bicolor</name>
    <name type="common">Sorghum</name>
    <name type="synonym">Sorghum vulgare</name>
    <dbReference type="NCBI Taxonomy" id="4558"/>
    <lineage>
        <taxon>Eukaryota</taxon>
        <taxon>Viridiplantae</taxon>
        <taxon>Streptophyta</taxon>
        <taxon>Embryophyta</taxon>
        <taxon>Tracheophyta</taxon>
        <taxon>Spermatophyta</taxon>
        <taxon>Magnoliopsida</taxon>
        <taxon>Liliopsida</taxon>
        <taxon>Poales</taxon>
        <taxon>Poaceae</taxon>
        <taxon>PACMAD clade</taxon>
        <taxon>Panicoideae</taxon>
        <taxon>Andropogonodae</taxon>
        <taxon>Andropogoneae</taxon>
        <taxon>Sorghinae</taxon>
        <taxon>Sorghum</taxon>
    </lineage>
</organism>
<dbReference type="InParanoid" id="A0A1B6Q9X7"/>
<sequence length="123" mass="14063">VFTMHDKWKVFRGDSAAANDLLFTVKRTSIFQLKTKLDVFLAGNTTAEQVCDFKIKGNYFERSCAFYRGNSNVLIAQMNRKFTLSNVLLGKDTYSVSVFPHVDYLFIAALVVILDEIHRDQSK</sequence>
<dbReference type="PANTHER" id="PTHR31087:SF169">
    <property type="entry name" value="PROTEIN LURP-ONE-RELATED 15"/>
    <property type="match status" value="1"/>
</dbReference>
<evidence type="ECO:0008006" key="4">
    <source>
        <dbReference type="Google" id="ProtNLM"/>
    </source>
</evidence>
<evidence type="ECO:0000256" key="1">
    <source>
        <dbReference type="ARBA" id="ARBA00005437"/>
    </source>
</evidence>
<reference evidence="3" key="2">
    <citation type="journal article" date="2018" name="Plant J.">
        <title>The Sorghum bicolor reference genome: improved assembly, gene annotations, a transcriptome atlas, and signatures of genome organization.</title>
        <authorList>
            <person name="McCormick R.F."/>
            <person name="Truong S.K."/>
            <person name="Sreedasyam A."/>
            <person name="Jenkins J."/>
            <person name="Shu S."/>
            <person name="Sims D."/>
            <person name="Kennedy M."/>
            <person name="Amirebrahimi M."/>
            <person name="Weers B.D."/>
            <person name="McKinley B."/>
            <person name="Mattison A."/>
            <person name="Morishige D.T."/>
            <person name="Grimwood J."/>
            <person name="Schmutz J."/>
            <person name="Mullet J.E."/>
        </authorList>
    </citation>
    <scope>NUCLEOTIDE SEQUENCE [LARGE SCALE GENOMIC DNA]</scope>
    <source>
        <strain evidence="3">cv. BTx623</strain>
    </source>
</reference>
<dbReference type="OMA" id="CPNIDYA"/>
<keyword evidence="3" id="KW-1185">Reference proteome</keyword>
<evidence type="ECO:0000313" key="3">
    <source>
        <dbReference type="Proteomes" id="UP000000768"/>
    </source>
</evidence>
<dbReference type="InterPro" id="IPR025659">
    <property type="entry name" value="Tubby-like_C"/>
</dbReference>
<proteinExistence type="inferred from homology"/>
<dbReference type="SUPFAM" id="SSF54518">
    <property type="entry name" value="Tubby C-terminal domain-like"/>
    <property type="match status" value="1"/>
</dbReference>
<dbReference type="Proteomes" id="UP000000768">
    <property type="component" value="Chromosome 2"/>
</dbReference>
<dbReference type="AlphaFoldDB" id="A0A1B6Q9X7"/>
<dbReference type="InterPro" id="IPR038595">
    <property type="entry name" value="LOR_sf"/>
</dbReference>
<dbReference type="InterPro" id="IPR007612">
    <property type="entry name" value="LOR"/>
</dbReference>
<dbReference type="Pfam" id="PF04525">
    <property type="entry name" value="LOR"/>
    <property type="match status" value="1"/>
</dbReference>
<gene>
    <name evidence="2" type="ORF">SORBI_3002G082500</name>
</gene>
<reference evidence="2 3" key="1">
    <citation type="journal article" date="2009" name="Nature">
        <title>The Sorghum bicolor genome and the diversification of grasses.</title>
        <authorList>
            <person name="Paterson A.H."/>
            <person name="Bowers J.E."/>
            <person name="Bruggmann R."/>
            <person name="Dubchak I."/>
            <person name="Grimwood J."/>
            <person name="Gundlach H."/>
            <person name="Haberer G."/>
            <person name="Hellsten U."/>
            <person name="Mitros T."/>
            <person name="Poliakov A."/>
            <person name="Schmutz J."/>
            <person name="Spannagl M."/>
            <person name="Tang H."/>
            <person name="Wang X."/>
            <person name="Wicker T."/>
            <person name="Bharti A.K."/>
            <person name="Chapman J."/>
            <person name="Feltus F.A."/>
            <person name="Gowik U."/>
            <person name="Grigoriev I.V."/>
            <person name="Lyons E."/>
            <person name="Maher C.A."/>
            <person name="Martis M."/>
            <person name="Narechania A."/>
            <person name="Otillar R.P."/>
            <person name="Penning B.W."/>
            <person name="Salamov A.A."/>
            <person name="Wang Y."/>
            <person name="Zhang L."/>
            <person name="Carpita N.C."/>
            <person name="Freeling M."/>
            <person name="Gingle A.R."/>
            <person name="Hash C.T."/>
            <person name="Keller B."/>
            <person name="Klein P."/>
            <person name="Kresovich S."/>
            <person name="McCann M.C."/>
            <person name="Ming R."/>
            <person name="Peterson D.G."/>
            <person name="Mehboob-ur-Rahman"/>
            <person name="Ware D."/>
            <person name="Westhoff P."/>
            <person name="Mayer K.F."/>
            <person name="Messing J."/>
            <person name="Rokhsar D.S."/>
        </authorList>
    </citation>
    <scope>NUCLEOTIDE SEQUENCE [LARGE SCALE GENOMIC DNA]</scope>
    <source>
        <strain evidence="3">cv. BTx623</strain>
    </source>
</reference>
<dbReference type="STRING" id="4558.A0A1B6Q9X7"/>
<accession>A0A1B6Q9X7</accession>
<dbReference type="EMBL" id="CM000761">
    <property type="protein sequence ID" value="KXG34725.1"/>
    <property type="molecule type" value="Genomic_DNA"/>
</dbReference>
<dbReference type="PANTHER" id="PTHR31087">
    <property type="match status" value="1"/>
</dbReference>
<dbReference type="eggNOG" id="ENOG502QUU9">
    <property type="taxonomic scope" value="Eukaryota"/>
</dbReference>